<organism evidence="1 2">
    <name type="scientific">Kyrpidia spormannii</name>
    <dbReference type="NCBI Taxonomy" id="2055160"/>
    <lineage>
        <taxon>Bacteria</taxon>
        <taxon>Bacillati</taxon>
        <taxon>Bacillota</taxon>
        <taxon>Bacilli</taxon>
        <taxon>Bacillales</taxon>
        <taxon>Alicyclobacillaceae</taxon>
        <taxon>Kyrpidia</taxon>
    </lineage>
</organism>
<dbReference type="Proteomes" id="UP000501793">
    <property type="component" value="Chromosome"/>
</dbReference>
<evidence type="ECO:0000313" key="2">
    <source>
        <dbReference type="Proteomes" id="UP000501793"/>
    </source>
</evidence>
<keyword evidence="2" id="KW-1185">Reference proteome</keyword>
<dbReference type="EMBL" id="LR792684">
    <property type="protein sequence ID" value="CAB3392206.1"/>
    <property type="molecule type" value="Genomic_DNA"/>
</dbReference>
<sequence>MAVVREQRGSFVTELARLVRARDTYGVLDGKPDADILQDYVRKGGKRDLMAELALETTDAVRQRVHLFYEPVASRLERLIENGQVINVAMELDPEGFGQVVLYTDWFVVWSEGLRDVPRRYLFDNLDQLEALGQSIVKEGLTRWETCSKIAHLLPS</sequence>
<accession>A0ACA8Z9H7</accession>
<gene>
    <name evidence="1" type="ORF">FAVT5_1756</name>
</gene>
<evidence type="ECO:0000313" key="1">
    <source>
        <dbReference type="EMBL" id="CAB3392206.1"/>
    </source>
</evidence>
<protein>
    <submittedName>
        <fullName evidence="1">Uncharacterized protein</fullName>
    </submittedName>
</protein>
<proteinExistence type="predicted"/>
<reference evidence="1" key="1">
    <citation type="submission" date="2020-04" db="EMBL/GenBank/DDBJ databases">
        <authorList>
            <person name="Hogendoorn C."/>
        </authorList>
    </citation>
    <scope>NUCLEOTIDE SEQUENCE</scope>
    <source>
        <strain evidence="1">FAVT5</strain>
    </source>
</reference>
<name>A0ACA8Z9H7_9BACL</name>